<feature type="domain" description="CUB" evidence="5">
    <location>
        <begin position="434"/>
        <end position="580"/>
    </location>
</feature>
<evidence type="ECO:0000313" key="7">
    <source>
        <dbReference type="Proteomes" id="UP000747542"/>
    </source>
</evidence>
<dbReference type="InterPro" id="IPR002172">
    <property type="entry name" value="LDrepeatLR_classA_rpt"/>
</dbReference>
<dbReference type="PROSITE" id="PS01180">
    <property type="entry name" value="CUB"/>
    <property type="match status" value="3"/>
</dbReference>
<gene>
    <name evidence="6" type="primary">Cubn-L3</name>
    <name evidence="6" type="ORF">Hamer_G012091</name>
</gene>
<organism evidence="6 7">
    <name type="scientific">Homarus americanus</name>
    <name type="common">American lobster</name>
    <dbReference type="NCBI Taxonomy" id="6706"/>
    <lineage>
        <taxon>Eukaryota</taxon>
        <taxon>Metazoa</taxon>
        <taxon>Ecdysozoa</taxon>
        <taxon>Arthropoda</taxon>
        <taxon>Crustacea</taxon>
        <taxon>Multicrustacea</taxon>
        <taxon>Malacostraca</taxon>
        <taxon>Eumalacostraca</taxon>
        <taxon>Eucarida</taxon>
        <taxon>Decapoda</taxon>
        <taxon>Pleocyemata</taxon>
        <taxon>Astacidea</taxon>
        <taxon>Nephropoidea</taxon>
        <taxon>Nephropidae</taxon>
        <taxon>Homarus</taxon>
    </lineage>
</organism>
<accession>A0A8J5MLT9</accession>
<keyword evidence="7" id="KW-1185">Reference proteome</keyword>
<proteinExistence type="predicted"/>
<dbReference type="PROSITE" id="PS50068">
    <property type="entry name" value="LDLRA_2"/>
    <property type="match status" value="1"/>
</dbReference>
<dbReference type="InterPro" id="IPR053207">
    <property type="entry name" value="Non-NMDA_GluR_Accessory"/>
</dbReference>
<evidence type="ECO:0000256" key="2">
    <source>
        <dbReference type="PROSITE-ProRule" id="PRU00059"/>
    </source>
</evidence>
<dbReference type="Pfam" id="PF00431">
    <property type="entry name" value="CUB"/>
    <property type="match status" value="1"/>
</dbReference>
<dbReference type="Pfam" id="PF25090">
    <property type="entry name" value="DUF7805"/>
    <property type="match status" value="1"/>
</dbReference>
<dbReference type="AlphaFoldDB" id="A0A8J5MLT9"/>
<dbReference type="SMART" id="SM00042">
    <property type="entry name" value="CUB"/>
    <property type="match status" value="1"/>
</dbReference>
<evidence type="ECO:0000313" key="6">
    <source>
        <dbReference type="EMBL" id="KAG7155947.1"/>
    </source>
</evidence>
<dbReference type="CDD" id="cd00112">
    <property type="entry name" value="LDLa"/>
    <property type="match status" value="2"/>
</dbReference>
<dbReference type="EMBL" id="JAHLQT010040257">
    <property type="protein sequence ID" value="KAG7155947.1"/>
    <property type="molecule type" value="Genomic_DNA"/>
</dbReference>
<dbReference type="InterPro" id="IPR000859">
    <property type="entry name" value="CUB_dom"/>
</dbReference>
<keyword evidence="4" id="KW-0472">Membrane</keyword>
<keyword evidence="4" id="KW-0812">Transmembrane</keyword>
<dbReference type="Proteomes" id="UP000747542">
    <property type="component" value="Unassembled WGS sequence"/>
</dbReference>
<sequence>MMVKMGSVRERGRRGGEAPVVQFLVVVMLVVLAGGPTGPLLLLGVVSAGASACDISEYSCEDGGGCVSLSHFCDGVAHCTDYSDEPPGCSVCNRTFYGYVDHTYQLEVPAPPASRAGPPPAASNPLILLGSTSLSDGFKCILTFTAIGRTHGDIIQVTFSEFHVGHFNDEVTEEGRVVGCTGDHVSIEEPKLPVRGGKWCGEGSGLNVYYSDSDTVSVTLHAASTTQGEYFDNPLKFKIKYKFLRRERAIVRYGRGGSLAKYRGEPVGNSACSRVFQGCRARRCRLQSPNFPGLYPRNVTCYYLVKALPAPSPDLLPVVTLRQENDRLVQVGRQKPGSQVSPESHLWQDDECQSPEDYLLVYDGGSMKAPLLAKMCGTATIPNITSSGPEMLVVFQTAISGKMKHFSNLVTGFELEAHVLFMKQNPSRVNSAPCAQIIKSFDGSAGVVSSPIYALPANASCSYEFQGRRNEVVWIYFTKYHRARQKEVMMNYIPCRNRLAIYDGTTLSDNKSEISTLMGEYCDDLLPPICVRSRQKGTVSHPCTLKESFLSTGTSLFITQEFTEGTSLFPHNYVIQYEFVSLYQPGKESGSDCDRVFTSAQDNKGHFSSPKNVFLYGRGGKSSLSCKYTFQTLPGEAIKLKITSVGFRGNMCKTVHNFQSNLYECIARLPGSAVLEVWEEPWGHTRLPLGCMCDAGVTPSTFVSHTRLVQLKFAVKEMNWSQDFKDFFFDAEYQFIKTRECTDERILNGSTGSITIRSDDGFADCIEYPWKIVAREHSHLYLNIPGYHASSQRCSTENRVVVYGSHTARPIKAVCPETSGTDSVDIFSSGWNSALDLTEPRPDSLIIRFLSREPAKYKLTWLEVRREPRPSALESLKSAGGRGHNTGASCPHQCPELDACISPELWCDGVKHCPSGADELRTTCLYFTVPWLYLILGAVALLVCLLVFASALVAVRIYQRGKVKRKKKKEAQRLMTREVILPLNFHKENIY</sequence>
<comment type="caution">
    <text evidence="3">Lacks conserved residue(s) required for the propagation of feature annotation.</text>
</comment>
<reference evidence="6" key="1">
    <citation type="journal article" date="2021" name="Sci. Adv.">
        <title>The American lobster genome reveals insights on longevity, neural, and immune adaptations.</title>
        <authorList>
            <person name="Polinski J.M."/>
            <person name="Zimin A.V."/>
            <person name="Clark K.F."/>
            <person name="Kohn A.B."/>
            <person name="Sadowski N."/>
            <person name="Timp W."/>
            <person name="Ptitsyn A."/>
            <person name="Khanna P."/>
            <person name="Romanova D.Y."/>
            <person name="Williams P."/>
            <person name="Greenwood S.J."/>
            <person name="Moroz L.L."/>
            <person name="Walt D.R."/>
            <person name="Bodnar A.G."/>
        </authorList>
    </citation>
    <scope>NUCLEOTIDE SEQUENCE</scope>
    <source>
        <strain evidence="6">GMGI-L3</strain>
    </source>
</reference>
<keyword evidence="1 2" id="KW-1015">Disulfide bond</keyword>
<dbReference type="SUPFAM" id="SSF49854">
    <property type="entry name" value="Spermadhesin, CUB domain"/>
    <property type="match status" value="3"/>
</dbReference>
<dbReference type="SUPFAM" id="SSF57424">
    <property type="entry name" value="LDL receptor-like module"/>
    <property type="match status" value="2"/>
</dbReference>
<dbReference type="Gene3D" id="2.40.128.620">
    <property type="match status" value="1"/>
</dbReference>
<dbReference type="InterPro" id="IPR036055">
    <property type="entry name" value="LDL_receptor-like_sf"/>
</dbReference>
<dbReference type="InterPro" id="IPR035914">
    <property type="entry name" value="Sperma_CUB_dom_sf"/>
</dbReference>
<keyword evidence="4" id="KW-1133">Transmembrane helix</keyword>
<dbReference type="PANTHER" id="PTHR47537:SF3">
    <property type="entry name" value="CUB DOMAIN-CONTAINING PROTEIN"/>
    <property type="match status" value="1"/>
</dbReference>
<dbReference type="Gene3D" id="2.60.120.290">
    <property type="entry name" value="Spermadhesin, CUB domain"/>
    <property type="match status" value="4"/>
</dbReference>
<dbReference type="GO" id="GO:0005886">
    <property type="term" value="C:plasma membrane"/>
    <property type="evidence" value="ECO:0007669"/>
    <property type="project" value="TreeGrafter"/>
</dbReference>
<dbReference type="CDD" id="cd00041">
    <property type="entry name" value="CUB"/>
    <property type="match status" value="1"/>
</dbReference>
<dbReference type="PRINTS" id="PR00261">
    <property type="entry name" value="LDLRECEPTOR"/>
</dbReference>
<dbReference type="SMART" id="SM00192">
    <property type="entry name" value="LDLa"/>
    <property type="match status" value="2"/>
</dbReference>
<name>A0A8J5MLT9_HOMAM</name>
<comment type="caution">
    <text evidence="6">The sequence shown here is derived from an EMBL/GenBank/DDBJ whole genome shotgun (WGS) entry which is preliminary data.</text>
</comment>
<feature type="domain" description="CUB" evidence="5">
    <location>
        <begin position="92"/>
        <end position="244"/>
    </location>
</feature>
<dbReference type="InterPro" id="IPR023415">
    <property type="entry name" value="LDLR_class-A_CS"/>
</dbReference>
<evidence type="ECO:0000256" key="4">
    <source>
        <dbReference type="SAM" id="Phobius"/>
    </source>
</evidence>
<evidence type="ECO:0000256" key="1">
    <source>
        <dbReference type="ARBA" id="ARBA00023157"/>
    </source>
</evidence>
<feature type="domain" description="CUB" evidence="5">
    <location>
        <begin position="272"/>
        <end position="420"/>
    </location>
</feature>
<protein>
    <submittedName>
        <fullName evidence="6">Cubilin-like 3</fullName>
    </submittedName>
</protein>
<dbReference type="PANTHER" id="PTHR47537">
    <property type="entry name" value="CUBILIN"/>
    <property type="match status" value="1"/>
</dbReference>
<feature type="disulfide bond" evidence="2">
    <location>
        <begin position="434"/>
        <end position="461"/>
    </location>
</feature>
<dbReference type="PROSITE" id="PS01209">
    <property type="entry name" value="LDLRA_1"/>
    <property type="match status" value="1"/>
</dbReference>
<evidence type="ECO:0000256" key="3">
    <source>
        <dbReference type="PROSITE-ProRule" id="PRU00124"/>
    </source>
</evidence>
<evidence type="ECO:0000259" key="5">
    <source>
        <dbReference type="PROSITE" id="PS01180"/>
    </source>
</evidence>
<dbReference type="Pfam" id="PF00057">
    <property type="entry name" value="Ldl_recept_a"/>
    <property type="match status" value="1"/>
</dbReference>
<feature type="transmembrane region" description="Helical" evidence="4">
    <location>
        <begin position="931"/>
        <end position="958"/>
    </location>
</feature>
<dbReference type="Gene3D" id="4.10.400.10">
    <property type="entry name" value="Low-density Lipoprotein Receptor"/>
    <property type="match status" value="1"/>
</dbReference>
<dbReference type="InterPro" id="IPR056707">
    <property type="entry name" value="DUF7805"/>
</dbReference>